<dbReference type="AlphaFoldDB" id="A0A437MKZ2"/>
<dbReference type="Gene3D" id="2.40.160.10">
    <property type="entry name" value="Porin"/>
    <property type="match status" value="1"/>
</dbReference>
<evidence type="ECO:0000313" key="2">
    <source>
        <dbReference type="EMBL" id="RVT98283.1"/>
    </source>
</evidence>
<evidence type="ECO:0008006" key="4">
    <source>
        <dbReference type="Google" id="ProtNLM"/>
    </source>
</evidence>
<dbReference type="Proteomes" id="UP000282759">
    <property type="component" value="Unassembled WGS sequence"/>
</dbReference>
<dbReference type="SUPFAM" id="SSF56935">
    <property type="entry name" value="Porins"/>
    <property type="match status" value="1"/>
</dbReference>
<name>A0A437MKZ2_9SPHI</name>
<sequence length="412" mass="44926">MQRIFTLLIILSSFVCLNASAQVLTQEDSLAAGLIYKQQATVISGYGEARYSIDTKRKSAEANLKRVVLFLGHKFNNNISLFTELEVEDALTSSTGGDEGVTGRGSISMEQAFLKFNLNHSTYIVAGLFIPRIGYINENHLPTTFNGVDRPFLEDQIIPSTWREVGVGLYGQVRNIPGLNYSLALTNGLNSEGFSGSTGIRGGRQLGQAATGLNLGLSGSLLYYTGNFRLQASGYYGGSTAKEKRVADSLALNSGPFGSPVSLIEANAQYSNNGLTIKAIGTMVNIKDAQAINRAFANNTPEKMQGAYGEVGYDLFYRQHHGEKAFIIFGRYEYLDLGASIPPNGIENDANQKQYIIGGITYKPIRGIAIKADYVQRITGEFNQSLIVTPFPQQIPYYTNNGFINVGIAYNF</sequence>
<proteinExistence type="predicted"/>
<evidence type="ECO:0000313" key="3">
    <source>
        <dbReference type="Proteomes" id="UP000282759"/>
    </source>
</evidence>
<gene>
    <name evidence="2" type="ORF">EOD41_18100</name>
</gene>
<feature type="chain" id="PRO_5019460360" description="Porin" evidence="1">
    <location>
        <begin position="22"/>
        <end position="412"/>
    </location>
</feature>
<accession>A0A437MKZ2</accession>
<dbReference type="EMBL" id="SACK01000009">
    <property type="protein sequence ID" value="RVT98283.1"/>
    <property type="molecule type" value="Genomic_DNA"/>
</dbReference>
<comment type="caution">
    <text evidence="2">The sequence shown here is derived from an EMBL/GenBank/DDBJ whole genome shotgun (WGS) entry which is preliminary data.</text>
</comment>
<dbReference type="InterPro" id="IPR023614">
    <property type="entry name" value="Porin_dom_sf"/>
</dbReference>
<reference evidence="2 3" key="1">
    <citation type="submission" date="2019-01" db="EMBL/GenBank/DDBJ databases">
        <authorList>
            <person name="Chen W.-M."/>
        </authorList>
    </citation>
    <scope>NUCLEOTIDE SEQUENCE [LARGE SCALE GENOMIC DNA]</scope>
    <source>
        <strain evidence="2 3">YBJ-36</strain>
    </source>
</reference>
<dbReference type="OrthoDB" id="9768080at2"/>
<evidence type="ECO:0000256" key="1">
    <source>
        <dbReference type="SAM" id="SignalP"/>
    </source>
</evidence>
<keyword evidence="1" id="KW-0732">Signal</keyword>
<feature type="signal peptide" evidence="1">
    <location>
        <begin position="1"/>
        <end position="21"/>
    </location>
</feature>
<organism evidence="2 3">
    <name type="scientific">Mucilaginibacter limnophilus</name>
    <dbReference type="NCBI Taxonomy" id="1932778"/>
    <lineage>
        <taxon>Bacteria</taxon>
        <taxon>Pseudomonadati</taxon>
        <taxon>Bacteroidota</taxon>
        <taxon>Sphingobacteriia</taxon>
        <taxon>Sphingobacteriales</taxon>
        <taxon>Sphingobacteriaceae</taxon>
        <taxon>Mucilaginibacter</taxon>
    </lineage>
</organism>
<dbReference type="RefSeq" id="WP_127707570.1">
    <property type="nucleotide sequence ID" value="NZ_SACK01000009.1"/>
</dbReference>
<keyword evidence="3" id="KW-1185">Reference proteome</keyword>
<protein>
    <recommendedName>
        <fullName evidence="4">Porin</fullName>
    </recommendedName>
</protein>